<organism evidence="1 2">
    <name type="scientific">Labedaea rhizosphaerae</name>
    <dbReference type="NCBI Taxonomy" id="598644"/>
    <lineage>
        <taxon>Bacteria</taxon>
        <taxon>Bacillati</taxon>
        <taxon>Actinomycetota</taxon>
        <taxon>Actinomycetes</taxon>
        <taxon>Pseudonocardiales</taxon>
        <taxon>Pseudonocardiaceae</taxon>
        <taxon>Labedaea</taxon>
    </lineage>
</organism>
<dbReference type="AlphaFoldDB" id="A0A4R6SA07"/>
<evidence type="ECO:0000313" key="1">
    <source>
        <dbReference type="EMBL" id="TDP96217.1"/>
    </source>
</evidence>
<protein>
    <submittedName>
        <fullName evidence="1">Uncharacterized protein</fullName>
    </submittedName>
</protein>
<gene>
    <name evidence="1" type="ORF">EV186_104199</name>
</gene>
<dbReference type="Proteomes" id="UP000295444">
    <property type="component" value="Unassembled WGS sequence"/>
</dbReference>
<keyword evidence="2" id="KW-1185">Reference proteome</keyword>
<evidence type="ECO:0000313" key="2">
    <source>
        <dbReference type="Proteomes" id="UP000295444"/>
    </source>
</evidence>
<proteinExistence type="predicted"/>
<comment type="caution">
    <text evidence="1">The sequence shown here is derived from an EMBL/GenBank/DDBJ whole genome shotgun (WGS) entry which is preliminary data.</text>
</comment>
<name>A0A4R6SA07_LABRH</name>
<accession>A0A4R6SA07</accession>
<sequence>MTCVTQWIRYYWPDDDIWHYLEIDDSDGHASRHVELQGSELRPTGAATLTETLAARDAGLAAMQRYERAYGVLPEGDCRNWDGFDAELITVTEFDEAWTAARRALDQRT</sequence>
<reference evidence="1 2" key="1">
    <citation type="submission" date="2019-03" db="EMBL/GenBank/DDBJ databases">
        <title>Genomic Encyclopedia of Type Strains, Phase IV (KMG-IV): sequencing the most valuable type-strain genomes for metagenomic binning, comparative biology and taxonomic classification.</title>
        <authorList>
            <person name="Goeker M."/>
        </authorList>
    </citation>
    <scope>NUCLEOTIDE SEQUENCE [LARGE SCALE GENOMIC DNA]</scope>
    <source>
        <strain evidence="1 2">DSM 45361</strain>
    </source>
</reference>
<dbReference type="EMBL" id="SNXZ01000004">
    <property type="protein sequence ID" value="TDP96217.1"/>
    <property type="molecule type" value="Genomic_DNA"/>
</dbReference>